<proteinExistence type="predicted"/>
<dbReference type="AlphaFoldDB" id="A0A7C9EF19"/>
<feature type="region of interest" description="Disordered" evidence="1">
    <location>
        <begin position="1"/>
        <end position="37"/>
    </location>
</feature>
<reference evidence="2" key="1">
    <citation type="journal article" date="2013" name="J. Plant Res.">
        <title>Effect of fungi and light on seed germination of three Opuntia species from semiarid lands of central Mexico.</title>
        <authorList>
            <person name="Delgado-Sanchez P."/>
            <person name="Jimenez-Bremont J.F."/>
            <person name="Guerrero-Gonzalez Mde L."/>
            <person name="Flores J."/>
        </authorList>
    </citation>
    <scope>NUCLEOTIDE SEQUENCE</scope>
    <source>
        <tissue evidence="2">Cladode</tissue>
    </source>
</reference>
<name>A0A7C9EF19_OPUST</name>
<organism evidence="2">
    <name type="scientific">Opuntia streptacantha</name>
    <name type="common">Prickly pear cactus</name>
    <name type="synonym">Opuntia cardona</name>
    <dbReference type="NCBI Taxonomy" id="393608"/>
    <lineage>
        <taxon>Eukaryota</taxon>
        <taxon>Viridiplantae</taxon>
        <taxon>Streptophyta</taxon>
        <taxon>Embryophyta</taxon>
        <taxon>Tracheophyta</taxon>
        <taxon>Spermatophyta</taxon>
        <taxon>Magnoliopsida</taxon>
        <taxon>eudicotyledons</taxon>
        <taxon>Gunneridae</taxon>
        <taxon>Pentapetalae</taxon>
        <taxon>Caryophyllales</taxon>
        <taxon>Cactineae</taxon>
        <taxon>Cactaceae</taxon>
        <taxon>Opuntioideae</taxon>
        <taxon>Opuntia</taxon>
    </lineage>
</organism>
<dbReference type="EMBL" id="GISG01232736">
    <property type="protein sequence ID" value="MBA4666782.1"/>
    <property type="molecule type" value="Transcribed_RNA"/>
</dbReference>
<protein>
    <submittedName>
        <fullName evidence="2">Uncharacterized protein</fullName>
    </submittedName>
</protein>
<sequence>MRVGGYHARDGPDSETSGLYNHQRCRTNHIKGPGTRTQIPLGRELVSAGKQAKKERNSPNLQKKVLGYHLRKQLCTINRSLEKVTAWVTLLAYLPCTKPSHQPLLAFLNR</sequence>
<reference evidence="2" key="2">
    <citation type="submission" date="2020-07" db="EMBL/GenBank/DDBJ databases">
        <authorList>
            <person name="Vera ALvarez R."/>
            <person name="Arias-Moreno D.M."/>
            <person name="Jimenez-Jacinto V."/>
            <person name="Jimenez-Bremont J.F."/>
            <person name="Swaminathan K."/>
            <person name="Moose S.P."/>
            <person name="Guerrero-Gonzalez M.L."/>
            <person name="Marino-Ramirez L."/>
            <person name="Landsman D."/>
            <person name="Rodriguez-Kessler M."/>
            <person name="Delgado-Sanchez P."/>
        </authorList>
    </citation>
    <scope>NUCLEOTIDE SEQUENCE</scope>
    <source>
        <tissue evidence="2">Cladode</tissue>
    </source>
</reference>
<accession>A0A7C9EF19</accession>
<evidence type="ECO:0000313" key="2">
    <source>
        <dbReference type="EMBL" id="MBA4666782.1"/>
    </source>
</evidence>
<evidence type="ECO:0000256" key="1">
    <source>
        <dbReference type="SAM" id="MobiDB-lite"/>
    </source>
</evidence>